<dbReference type="Gene3D" id="1.25.40.20">
    <property type="entry name" value="Ankyrin repeat-containing domain"/>
    <property type="match status" value="2"/>
</dbReference>
<dbReference type="PANTHER" id="PTHR24171:SF8">
    <property type="entry name" value="BRCA1-ASSOCIATED RING DOMAIN PROTEIN 1"/>
    <property type="match status" value="1"/>
</dbReference>
<dbReference type="PROSITE" id="PS50297">
    <property type="entry name" value="ANK_REP_REGION"/>
    <property type="match status" value="2"/>
</dbReference>
<dbReference type="InterPro" id="IPR002110">
    <property type="entry name" value="Ankyrin_rpt"/>
</dbReference>
<dbReference type="EMBL" id="CP151502">
    <property type="protein sequence ID" value="WZN60193.1"/>
    <property type="molecule type" value="Genomic_DNA"/>
</dbReference>
<evidence type="ECO:0000313" key="5">
    <source>
        <dbReference type="EMBL" id="WZN60193.1"/>
    </source>
</evidence>
<accession>A0AAX4P2R0</accession>
<keyword evidence="2 3" id="KW-0040">ANK repeat</keyword>
<organism evidence="5 6">
    <name type="scientific">Chloropicon roscoffensis</name>
    <dbReference type="NCBI Taxonomy" id="1461544"/>
    <lineage>
        <taxon>Eukaryota</taxon>
        <taxon>Viridiplantae</taxon>
        <taxon>Chlorophyta</taxon>
        <taxon>Chloropicophyceae</taxon>
        <taxon>Chloropicales</taxon>
        <taxon>Chloropicaceae</taxon>
        <taxon>Chloropicon</taxon>
    </lineage>
</organism>
<evidence type="ECO:0000256" key="3">
    <source>
        <dbReference type="PROSITE-ProRule" id="PRU00023"/>
    </source>
</evidence>
<name>A0AAX4P2R0_9CHLO</name>
<sequence>MTQNAELVSLLVDGCRYGDMEDVTEALKTVAADSVDEYGRSGIFMAAANGHTEIVKLLVESGAPATAKNAEGSTPLHWACLNGHVEIVGYLLDKGAKLSVCNKQGKTPFDEALLRNQKKVLDFLEERHDGGKEDEEDDTEDVDEVEEFTLQDEAK</sequence>
<dbReference type="Proteomes" id="UP001472866">
    <property type="component" value="Chromosome 02"/>
</dbReference>
<dbReference type="GO" id="GO:0085020">
    <property type="term" value="P:protein K6-linked ubiquitination"/>
    <property type="evidence" value="ECO:0007669"/>
    <property type="project" value="TreeGrafter"/>
</dbReference>
<dbReference type="SMART" id="SM00248">
    <property type="entry name" value="ANK"/>
    <property type="match status" value="3"/>
</dbReference>
<keyword evidence="6" id="KW-1185">Reference proteome</keyword>
<dbReference type="PANTHER" id="PTHR24171">
    <property type="entry name" value="ANKYRIN REPEAT DOMAIN-CONTAINING PROTEIN 39-RELATED"/>
    <property type="match status" value="1"/>
</dbReference>
<protein>
    <submittedName>
        <fullName evidence="5">Ankyrin repeat domain-containing protein</fullName>
    </submittedName>
</protein>
<dbReference type="AlphaFoldDB" id="A0AAX4P2R0"/>
<proteinExistence type="predicted"/>
<evidence type="ECO:0000256" key="2">
    <source>
        <dbReference type="ARBA" id="ARBA00023043"/>
    </source>
</evidence>
<feature type="repeat" description="ANK" evidence="3">
    <location>
        <begin position="71"/>
        <end position="103"/>
    </location>
</feature>
<dbReference type="Pfam" id="PF12796">
    <property type="entry name" value="Ank_2"/>
    <property type="match status" value="1"/>
</dbReference>
<reference evidence="5 6" key="1">
    <citation type="submission" date="2024-03" db="EMBL/GenBank/DDBJ databases">
        <title>Complete genome sequence of the green alga Chloropicon roscoffensis RCC1871.</title>
        <authorList>
            <person name="Lemieux C."/>
            <person name="Pombert J.-F."/>
            <person name="Otis C."/>
            <person name="Turmel M."/>
        </authorList>
    </citation>
    <scope>NUCLEOTIDE SEQUENCE [LARGE SCALE GENOMIC DNA]</scope>
    <source>
        <strain evidence="5 6">RCC1871</strain>
    </source>
</reference>
<evidence type="ECO:0000313" key="6">
    <source>
        <dbReference type="Proteomes" id="UP001472866"/>
    </source>
</evidence>
<feature type="repeat" description="ANK" evidence="3">
    <location>
        <begin position="38"/>
        <end position="70"/>
    </location>
</feature>
<keyword evidence="1" id="KW-0677">Repeat</keyword>
<gene>
    <name evidence="5" type="ORF">HKI87_02g17220</name>
</gene>
<dbReference type="PROSITE" id="PS50088">
    <property type="entry name" value="ANK_REPEAT"/>
    <property type="match status" value="2"/>
</dbReference>
<feature type="region of interest" description="Disordered" evidence="4">
    <location>
        <begin position="126"/>
        <end position="155"/>
    </location>
</feature>
<dbReference type="InterPro" id="IPR036770">
    <property type="entry name" value="Ankyrin_rpt-contain_sf"/>
</dbReference>
<evidence type="ECO:0000256" key="4">
    <source>
        <dbReference type="SAM" id="MobiDB-lite"/>
    </source>
</evidence>
<dbReference type="SUPFAM" id="SSF48403">
    <property type="entry name" value="Ankyrin repeat"/>
    <property type="match status" value="1"/>
</dbReference>
<dbReference type="GO" id="GO:0004842">
    <property type="term" value="F:ubiquitin-protein transferase activity"/>
    <property type="evidence" value="ECO:0007669"/>
    <property type="project" value="TreeGrafter"/>
</dbReference>
<feature type="compositionally biased region" description="Acidic residues" evidence="4">
    <location>
        <begin position="132"/>
        <end position="155"/>
    </location>
</feature>
<evidence type="ECO:0000256" key="1">
    <source>
        <dbReference type="ARBA" id="ARBA00022737"/>
    </source>
</evidence>